<dbReference type="RefSeq" id="XP_009047172.1">
    <property type="nucleotide sequence ID" value="XM_009048924.1"/>
</dbReference>
<protein>
    <submittedName>
        <fullName evidence="1">Uncharacterized protein</fullName>
    </submittedName>
</protein>
<gene>
    <name evidence="1" type="ORF">LOTGIDRAFT_157147</name>
</gene>
<dbReference type="OrthoDB" id="6149185at2759"/>
<organism evidence="1 2">
    <name type="scientific">Lottia gigantea</name>
    <name type="common">Giant owl limpet</name>
    <dbReference type="NCBI Taxonomy" id="225164"/>
    <lineage>
        <taxon>Eukaryota</taxon>
        <taxon>Metazoa</taxon>
        <taxon>Spiralia</taxon>
        <taxon>Lophotrochozoa</taxon>
        <taxon>Mollusca</taxon>
        <taxon>Gastropoda</taxon>
        <taxon>Patellogastropoda</taxon>
        <taxon>Lottioidea</taxon>
        <taxon>Lottiidae</taxon>
        <taxon>Lottia</taxon>
    </lineage>
</organism>
<name>V4ADD1_LOTGI</name>
<dbReference type="HOGENOM" id="CLU_521034_0_0_1"/>
<dbReference type="OMA" id="SFANICQ"/>
<evidence type="ECO:0000313" key="2">
    <source>
        <dbReference type="Proteomes" id="UP000030746"/>
    </source>
</evidence>
<dbReference type="PANTHER" id="PTHR46704">
    <property type="entry name" value="CXC DOMAIN-CONTAINING PROTEIN-RELATED"/>
    <property type="match status" value="1"/>
</dbReference>
<reference evidence="1 2" key="1">
    <citation type="journal article" date="2013" name="Nature">
        <title>Insights into bilaterian evolution from three spiralian genomes.</title>
        <authorList>
            <person name="Simakov O."/>
            <person name="Marletaz F."/>
            <person name="Cho S.J."/>
            <person name="Edsinger-Gonzales E."/>
            <person name="Havlak P."/>
            <person name="Hellsten U."/>
            <person name="Kuo D.H."/>
            <person name="Larsson T."/>
            <person name="Lv J."/>
            <person name="Arendt D."/>
            <person name="Savage R."/>
            <person name="Osoegawa K."/>
            <person name="de Jong P."/>
            <person name="Grimwood J."/>
            <person name="Chapman J.A."/>
            <person name="Shapiro H."/>
            <person name="Aerts A."/>
            <person name="Otillar R.P."/>
            <person name="Terry A.Y."/>
            <person name="Boore J.L."/>
            <person name="Grigoriev I.V."/>
            <person name="Lindberg D.R."/>
            <person name="Seaver E.C."/>
            <person name="Weisblat D.A."/>
            <person name="Putnam N.H."/>
            <person name="Rokhsar D.S."/>
        </authorList>
    </citation>
    <scope>NUCLEOTIDE SEQUENCE [LARGE SCALE GENOMIC DNA]</scope>
</reference>
<keyword evidence="2" id="KW-1185">Reference proteome</keyword>
<dbReference type="PANTHER" id="PTHR46704:SF1">
    <property type="entry name" value="TELOMERE LENGTH REGULATION PROTEIN TEL2 HOMOLOG"/>
    <property type="match status" value="1"/>
</dbReference>
<proteinExistence type="predicted"/>
<dbReference type="Proteomes" id="UP000030746">
    <property type="component" value="Unassembled WGS sequence"/>
</dbReference>
<dbReference type="EMBL" id="KB200329">
    <property type="protein sequence ID" value="ESP02014.1"/>
    <property type="molecule type" value="Genomic_DNA"/>
</dbReference>
<sequence>MRSVKTTGGLTRGKGMSEVQRLQWLMSMPACASVNAAIQQFTGTSFSTSLQHKEHTTARRDRDTKDTNTILSFLYERNPFRQDESVRNIETGVTATAEVDVHRTEAVGDKIKQSLNVQNVFKRLITAADGMFDDLTAIFSYESSSFPSSIFDSSGSMRAALKPPLAEAIWSLGDCSAPNLPESNDVRYVLDGGSLLHRIPWPRSCTFQKICEMYVDFVNRKYDKAVIVFDGYASGPTTKDAAHLRRSRVVVGTKVSFSESTPCSSKRDHFLSNGVNKQAFIDLLSKHLEENGCKTFHSDGDADVLIVKNAVQCSIASPTVLIGDDTDLLVLLCFYADLGAQDIFLKSETKTTQIVKIWDIKRPKCVLGQEVCELLPFLHSITGCDTTSRLFGIGKGSVLKKLIFNKHFREQAKRFDGAETKSDVITTGEQILLSIYNGQEIDNLNSLRHQKFRTKVNTHIASVVEIHSLPPTSSAAKFHSLRSYLQIQQWKTVDNGMNPIDWGWHLSDNMFAPTMMDQLQNNF</sequence>
<dbReference type="AlphaFoldDB" id="V4ADD1"/>
<dbReference type="GeneID" id="20237226"/>
<dbReference type="CTD" id="20237226"/>
<accession>V4ADD1</accession>
<dbReference type="KEGG" id="lgi:LOTGIDRAFT_157147"/>
<evidence type="ECO:0000313" key="1">
    <source>
        <dbReference type="EMBL" id="ESP02014.1"/>
    </source>
</evidence>